<dbReference type="SUPFAM" id="SSF50475">
    <property type="entry name" value="FMN-binding split barrel"/>
    <property type="match status" value="1"/>
</dbReference>
<keyword evidence="1" id="KW-0560">Oxidoreductase</keyword>
<dbReference type="GO" id="GO:0005829">
    <property type="term" value="C:cytosol"/>
    <property type="evidence" value="ECO:0007669"/>
    <property type="project" value="TreeGrafter"/>
</dbReference>
<evidence type="ECO:0000259" key="2">
    <source>
        <dbReference type="Pfam" id="PF01243"/>
    </source>
</evidence>
<dbReference type="InterPro" id="IPR052019">
    <property type="entry name" value="F420H2_bilvrd_red/Heme_oxyg"/>
</dbReference>
<accession>A0A5A7SEQ5</accession>
<evidence type="ECO:0000313" key="4">
    <source>
        <dbReference type="Proteomes" id="UP000322244"/>
    </source>
</evidence>
<dbReference type="RefSeq" id="WP_149428353.1">
    <property type="nucleotide sequence ID" value="NZ_VLNY01000001.1"/>
</dbReference>
<dbReference type="InterPro" id="IPR012349">
    <property type="entry name" value="Split_barrel_FMN-bd"/>
</dbReference>
<feature type="domain" description="Pyridoxamine 5'-phosphate oxidase N-terminal" evidence="2">
    <location>
        <begin position="9"/>
        <end position="131"/>
    </location>
</feature>
<proteinExistence type="predicted"/>
<comment type="caution">
    <text evidence="3">The sequence shown here is derived from an EMBL/GenBank/DDBJ whole genome shotgun (WGS) entry which is preliminary data.</text>
</comment>
<dbReference type="EMBL" id="VLNY01000001">
    <property type="protein sequence ID" value="KAA0024578.1"/>
    <property type="molecule type" value="Genomic_DNA"/>
</dbReference>
<gene>
    <name evidence="3" type="ORF">FOY51_01075</name>
</gene>
<dbReference type="OrthoDB" id="157302at2"/>
<dbReference type="InterPro" id="IPR011576">
    <property type="entry name" value="Pyridox_Oxase_N"/>
</dbReference>
<organism evidence="3 4">
    <name type="scientific">Antrihabitans cavernicola</name>
    <dbReference type="NCBI Taxonomy" id="2495913"/>
    <lineage>
        <taxon>Bacteria</taxon>
        <taxon>Bacillati</taxon>
        <taxon>Actinomycetota</taxon>
        <taxon>Actinomycetes</taxon>
        <taxon>Mycobacteriales</taxon>
        <taxon>Nocardiaceae</taxon>
        <taxon>Antrihabitans</taxon>
    </lineage>
</organism>
<sequence length="134" mass="14817">MPTTTFPDFLHDQLDSDQIAWLTTTKGEQPQASPVWFLYIDGTVWIRSQPKAGKVSNIAANQRVAFHLDTSHSGHVLSVDATAWVFDAIPHDVSIAYDAKYRTAITDELKTTVPGFAADYSTVIALTPVRVLAW</sequence>
<evidence type="ECO:0000313" key="3">
    <source>
        <dbReference type="EMBL" id="KAA0024578.1"/>
    </source>
</evidence>
<keyword evidence="4" id="KW-1185">Reference proteome</keyword>
<dbReference type="GO" id="GO:0016627">
    <property type="term" value="F:oxidoreductase activity, acting on the CH-CH group of donors"/>
    <property type="evidence" value="ECO:0007669"/>
    <property type="project" value="TreeGrafter"/>
</dbReference>
<evidence type="ECO:0000256" key="1">
    <source>
        <dbReference type="ARBA" id="ARBA00023002"/>
    </source>
</evidence>
<dbReference type="PANTHER" id="PTHR35176:SF6">
    <property type="entry name" value="HEME OXYGENASE HI_0854-RELATED"/>
    <property type="match status" value="1"/>
</dbReference>
<dbReference type="Proteomes" id="UP000322244">
    <property type="component" value="Unassembled WGS sequence"/>
</dbReference>
<dbReference type="Gene3D" id="2.30.110.10">
    <property type="entry name" value="Electron Transport, Fmn-binding Protein, Chain A"/>
    <property type="match status" value="1"/>
</dbReference>
<name>A0A5A7SEQ5_9NOCA</name>
<dbReference type="PANTHER" id="PTHR35176">
    <property type="entry name" value="HEME OXYGENASE HI_0854-RELATED"/>
    <property type="match status" value="1"/>
</dbReference>
<dbReference type="AlphaFoldDB" id="A0A5A7SEQ5"/>
<dbReference type="Pfam" id="PF01243">
    <property type="entry name" value="PNPOx_N"/>
    <property type="match status" value="1"/>
</dbReference>
<protein>
    <recommendedName>
        <fullName evidence="2">Pyridoxamine 5'-phosphate oxidase N-terminal domain-containing protein</fullName>
    </recommendedName>
</protein>
<reference evidence="3 4" key="1">
    <citation type="submission" date="2019-07" db="EMBL/GenBank/DDBJ databases">
        <title>Rhodococcus cavernicolus sp. nov., isolated from a cave.</title>
        <authorList>
            <person name="Lee S.D."/>
        </authorList>
    </citation>
    <scope>NUCLEOTIDE SEQUENCE [LARGE SCALE GENOMIC DNA]</scope>
    <source>
        <strain evidence="3 4">C1-24</strain>
    </source>
</reference>
<dbReference type="GO" id="GO:0070967">
    <property type="term" value="F:coenzyme F420 binding"/>
    <property type="evidence" value="ECO:0007669"/>
    <property type="project" value="TreeGrafter"/>
</dbReference>